<organism evidence="2 3">
    <name type="scientific">Marinibactrum halimedae</name>
    <dbReference type="NCBI Taxonomy" id="1444977"/>
    <lineage>
        <taxon>Bacteria</taxon>
        <taxon>Pseudomonadati</taxon>
        <taxon>Pseudomonadota</taxon>
        <taxon>Gammaproteobacteria</taxon>
        <taxon>Cellvibrionales</taxon>
        <taxon>Cellvibrionaceae</taxon>
        <taxon>Marinibactrum</taxon>
    </lineage>
</organism>
<gene>
    <name evidence="2" type="ORF">GCM10007877_17130</name>
</gene>
<comment type="caution">
    <text evidence="2">The sequence shown here is derived from an EMBL/GenBank/DDBJ whole genome shotgun (WGS) entry which is preliminary data.</text>
</comment>
<evidence type="ECO:0000313" key="3">
    <source>
        <dbReference type="Proteomes" id="UP001156870"/>
    </source>
</evidence>
<dbReference type="Pfam" id="PF01551">
    <property type="entry name" value="Peptidase_M23"/>
    <property type="match status" value="1"/>
</dbReference>
<keyword evidence="2" id="KW-0645">Protease</keyword>
<dbReference type="CDD" id="cd12797">
    <property type="entry name" value="M23_peptidase"/>
    <property type="match status" value="1"/>
</dbReference>
<evidence type="ECO:0000313" key="2">
    <source>
        <dbReference type="EMBL" id="GLS25998.1"/>
    </source>
</evidence>
<name>A0AA37WLU5_9GAMM</name>
<dbReference type="InterPro" id="IPR050570">
    <property type="entry name" value="Cell_wall_metabolism_enzyme"/>
</dbReference>
<protein>
    <submittedName>
        <fullName evidence="2">Periplasmic metalloprotease M23B family protein</fullName>
    </submittedName>
</protein>
<dbReference type="InterPro" id="IPR011055">
    <property type="entry name" value="Dup_hybrid_motif"/>
</dbReference>
<keyword evidence="2" id="KW-0482">Metalloprotease</keyword>
<dbReference type="SUPFAM" id="SSF51261">
    <property type="entry name" value="Duplicated hybrid motif"/>
    <property type="match status" value="1"/>
</dbReference>
<sequence>MLSQAKILLRITEVRLIATVIALGLSQWAVSSSFNLPELVFDQEVKQGAILRGKVPQGTELEVDDSIVVPVADSGNFVIGLDRDAPSVLKIKVRPLGGQVFTKEFEVKARDYKIQRIEGVPAKTVNPDPHQIARSRKEAALVRKARAGASSRQDFTADFEWPLFGPISGVYGSQRYYNGEPRRPHYGVDIARPTGTPVKAPAAGKVTLVHPDMFYSGGTLIIDHGHGLTSTFLHLSKILVKDGQVVQQGDEIAEVGSSGRATGPHLDWRMNWFDRRVDPTTLVGPMPSEKTSTY</sequence>
<dbReference type="GO" id="GO:0004222">
    <property type="term" value="F:metalloendopeptidase activity"/>
    <property type="evidence" value="ECO:0007669"/>
    <property type="project" value="TreeGrafter"/>
</dbReference>
<dbReference type="Proteomes" id="UP001156870">
    <property type="component" value="Unassembled WGS sequence"/>
</dbReference>
<evidence type="ECO:0000259" key="1">
    <source>
        <dbReference type="Pfam" id="PF01551"/>
    </source>
</evidence>
<dbReference type="EMBL" id="BSPD01000037">
    <property type="protein sequence ID" value="GLS25998.1"/>
    <property type="molecule type" value="Genomic_DNA"/>
</dbReference>
<dbReference type="Gene3D" id="2.70.70.10">
    <property type="entry name" value="Glucose Permease (Domain IIA)"/>
    <property type="match status" value="1"/>
</dbReference>
<keyword evidence="2" id="KW-0378">Hydrolase</keyword>
<feature type="domain" description="M23ase beta-sheet core" evidence="1">
    <location>
        <begin position="184"/>
        <end position="279"/>
    </location>
</feature>
<dbReference type="PANTHER" id="PTHR21666:SF285">
    <property type="entry name" value="M23 FAMILY METALLOPEPTIDASE"/>
    <property type="match status" value="1"/>
</dbReference>
<dbReference type="AlphaFoldDB" id="A0AA37WLU5"/>
<dbReference type="FunFam" id="2.70.70.10:FF:000019">
    <property type="entry name" value="M23 family peptidase"/>
    <property type="match status" value="1"/>
</dbReference>
<dbReference type="InterPro" id="IPR016047">
    <property type="entry name" value="M23ase_b-sheet_dom"/>
</dbReference>
<dbReference type="PANTHER" id="PTHR21666">
    <property type="entry name" value="PEPTIDASE-RELATED"/>
    <property type="match status" value="1"/>
</dbReference>
<keyword evidence="3" id="KW-1185">Reference proteome</keyword>
<reference evidence="2 3" key="1">
    <citation type="journal article" date="2014" name="Int. J. Syst. Evol. Microbiol.">
        <title>Complete genome sequence of Corynebacterium casei LMG S-19264T (=DSM 44701T), isolated from a smear-ripened cheese.</title>
        <authorList>
            <consortium name="US DOE Joint Genome Institute (JGI-PGF)"/>
            <person name="Walter F."/>
            <person name="Albersmeier A."/>
            <person name="Kalinowski J."/>
            <person name="Ruckert C."/>
        </authorList>
    </citation>
    <scope>NUCLEOTIDE SEQUENCE [LARGE SCALE GENOMIC DNA]</scope>
    <source>
        <strain evidence="2 3">NBRC 110095</strain>
    </source>
</reference>
<accession>A0AA37WLU5</accession>
<dbReference type="RefSeq" id="WP_232593233.1">
    <property type="nucleotide sequence ID" value="NZ_BSPD01000037.1"/>
</dbReference>
<proteinExistence type="predicted"/>